<dbReference type="Proteomes" id="UP000004322">
    <property type="component" value="Unassembled WGS sequence"/>
</dbReference>
<dbReference type="Pfam" id="PF11457">
    <property type="entry name" value="DUF3021"/>
    <property type="match status" value="1"/>
</dbReference>
<feature type="transmembrane region" description="Helical" evidence="1">
    <location>
        <begin position="64"/>
        <end position="82"/>
    </location>
</feature>
<feature type="transmembrane region" description="Helical" evidence="1">
    <location>
        <begin position="40"/>
        <end position="57"/>
    </location>
</feature>
<protein>
    <recommendedName>
        <fullName evidence="4">DUF3021 domain-containing protein</fullName>
    </recommendedName>
</protein>
<comment type="caution">
    <text evidence="2">The sequence shown here is derived from an EMBL/GenBank/DDBJ whole genome shotgun (WGS) entry which is preliminary data.</text>
</comment>
<keyword evidence="1" id="KW-0472">Membrane</keyword>
<reference evidence="2" key="1">
    <citation type="submission" date="2011-07" db="EMBL/GenBank/DDBJ databases">
        <authorList>
            <person name="Stanhope M.J."/>
            <person name="Durkin A.S."/>
            <person name="Hostetler J."/>
            <person name="Kim M."/>
            <person name="Radune D."/>
            <person name="Singh I."/>
            <person name="Town C.D."/>
        </authorList>
    </citation>
    <scope>NUCLEOTIDE SEQUENCE [LARGE SCALE GENOMIC DNA]</scope>
    <source>
        <strain evidence="2">HS-6</strain>
    </source>
</reference>
<feature type="transmembrane region" description="Helical" evidence="1">
    <location>
        <begin position="9"/>
        <end position="28"/>
    </location>
</feature>
<gene>
    <name evidence="2" type="ORF">STRCR_0653</name>
</gene>
<keyword evidence="1" id="KW-0812">Transmembrane</keyword>
<name>G5JQY9_STRCG</name>
<dbReference type="InterPro" id="IPR021560">
    <property type="entry name" value="DUF3021"/>
</dbReference>
<dbReference type="EMBL" id="AEUV02000002">
    <property type="protein sequence ID" value="EHI75287.1"/>
    <property type="molecule type" value="Genomic_DNA"/>
</dbReference>
<evidence type="ECO:0000313" key="3">
    <source>
        <dbReference type="Proteomes" id="UP000004322"/>
    </source>
</evidence>
<keyword evidence="3" id="KW-1185">Reference proteome</keyword>
<evidence type="ECO:0000313" key="2">
    <source>
        <dbReference type="EMBL" id="EHI75287.1"/>
    </source>
</evidence>
<proteinExistence type="predicted"/>
<dbReference type="AlphaFoldDB" id="G5JQY9"/>
<evidence type="ECO:0000256" key="1">
    <source>
        <dbReference type="SAM" id="Phobius"/>
    </source>
</evidence>
<dbReference type="OrthoDB" id="2297305at2"/>
<evidence type="ECO:0008006" key="4">
    <source>
        <dbReference type="Google" id="ProtNLM"/>
    </source>
</evidence>
<organism evidence="2 3">
    <name type="scientific">Streptococcus criceti HS-6</name>
    <dbReference type="NCBI Taxonomy" id="873449"/>
    <lineage>
        <taxon>Bacteria</taxon>
        <taxon>Bacillati</taxon>
        <taxon>Bacillota</taxon>
        <taxon>Bacilli</taxon>
        <taxon>Lactobacillales</taxon>
        <taxon>Streptococcaceae</taxon>
        <taxon>Streptococcus</taxon>
    </lineage>
</organism>
<accession>G5JQY9</accession>
<keyword evidence="1" id="KW-1133">Transmembrane helix</keyword>
<dbReference type="RefSeq" id="WP_004229570.1">
    <property type="nucleotide sequence ID" value="NZ_AEUV02000002.1"/>
</dbReference>
<sequence length="132" mass="15021">MKINVRKPVIYAIVGVGFGGIVYTLSLLADGAQTQTVSQITNVVWISALIGLVTMIYELEQPALLWQASLHFVTVAALIVLMNRINHHALSPAFFLNFAIVYLVIWFVVYLIFYRRVSRINRKLAEKRREQS</sequence>
<feature type="transmembrane region" description="Helical" evidence="1">
    <location>
        <begin position="94"/>
        <end position="113"/>
    </location>
</feature>
<dbReference type="STRING" id="873449.STRCR_0653"/>